<dbReference type="SUPFAM" id="SSF53850">
    <property type="entry name" value="Periplasmic binding protein-like II"/>
    <property type="match status" value="1"/>
</dbReference>
<proteinExistence type="predicted"/>
<accession>A0A1Y5RXQ8</accession>
<evidence type="ECO:0000256" key="1">
    <source>
        <dbReference type="ARBA" id="ARBA00022729"/>
    </source>
</evidence>
<feature type="chain" id="PRO_5013345907" evidence="3">
    <location>
        <begin position="25"/>
        <end position="523"/>
    </location>
</feature>
<gene>
    <name evidence="5" type="primary">oprF_1</name>
    <name evidence="5" type="ORF">PSA7680_01080</name>
</gene>
<sequence length="523" mass="55249">MAILRAAFSAALFLFVSLAAPAAAQDVTLSAKGGGLSVSGTLLSFDGEFYRVQTEFGPLVLDGSGVDCSGPGCPDLETFVARITVAGDEMLGAELMPLLLEAYAQERGLKIRRIVSDDRNFHYVLWEEGSGSPVAEIAFHLGTTVQGFGDLLRDQADIVMAAREMTREELAAAREAGLGGLKAAARGRVIALDGLALLVAPENPVQGLSLAQARAVRAGLVANWADLGGADAPIVLHALAADSGLEQAISNRLEPLGGIAVTRHQSLASLADAVARDPLALGFGTLTEQGNARPLDLIGACGRAFPKGAHAIKAEDYPLTLPLLLYTPPRRLPKFARGFLRYLNTAPAQALIRANGFVDLDAERAPLSGQGDRLAAAILNAGAEVPLGELQRMVTALAGYERLTTTFRFETGSSVLDAQSRTNVLLLAEALEAGRYDGQTLVFVGFSDGEGAAATNRQISENRARRVRDAVRRAARALPEGGVRMRTEAFGEAMPMACDESGIGRQINRRVEVWVGPKMDQDG</sequence>
<evidence type="ECO:0000313" key="5">
    <source>
        <dbReference type="EMBL" id="SLN25041.1"/>
    </source>
</evidence>
<feature type="signal peptide" evidence="3">
    <location>
        <begin position="1"/>
        <end position="24"/>
    </location>
</feature>
<organism evidence="5 6">
    <name type="scientific">Pseudoruegeria aquimaris</name>
    <dbReference type="NCBI Taxonomy" id="393663"/>
    <lineage>
        <taxon>Bacteria</taxon>
        <taxon>Pseudomonadati</taxon>
        <taxon>Pseudomonadota</taxon>
        <taxon>Alphaproteobacteria</taxon>
        <taxon>Rhodobacterales</taxon>
        <taxon>Roseobacteraceae</taxon>
        <taxon>Pseudoruegeria</taxon>
    </lineage>
</organism>
<dbReference type="Pfam" id="PF00691">
    <property type="entry name" value="OmpA"/>
    <property type="match status" value="1"/>
</dbReference>
<reference evidence="5 6" key="1">
    <citation type="submission" date="2017-03" db="EMBL/GenBank/DDBJ databases">
        <authorList>
            <person name="Afonso C.L."/>
            <person name="Miller P.J."/>
            <person name="Scott M.A."/>
            <person name="Spackman E."/>
            <person name="Goraichik I."/>
            <person name="Dimitrov K.M."/>
            <person name="Suarez D.L."/>
            <person name="Swayne D.E."/>
        </authorList>
    </citation>
    <scope>NUCLEOTIDE SEQUENCE [LARGE SCALE GENOMIC DNA]</scope>
    <source>
        <strain evidence="5 6">CECT 7680</strain>
    </source>
</reference>
<dbReference type="GO" id="GO:0016020">
    <property type="term" value="C:membrane"/>
    <property type="evidence" value="ECO:0007669"/>
    <property type="project" value="UniProtKB-UniRule"/>
</dbReference>
<name>A0A1Y5RXQ8_9RHOB</name>
<dbReference type="AlphaFoldDB" id="A0A1Y5RXQ8"/>
<dbReference type="Proteomes" id="UP000193409">
    <property type="component" value="Unassembled WGS sequence"/>
</dbReference>
<dbReference type="PANTHER" id="PTHR30570">
    <property type="entry name" value="PERIPLASMIC PHOSPHATE BINDING COMPONENT OF PHOSPHATE ABC TRANSPORTER"/>
    <property type="match status" value="1"/>
</dbReference>
<keyword evidence="6" id="KW-1185">Reference proteome</keyword>
<dbReference type="Gene3D" id="3.30.1330.60">
    <property type="entry name" value="OmpA-like domain"/>
    <property type="match status" value="1"/>
</dbReference>
<dbReference type="EMBL" id="FWFQ01000005">
    <property type="protein sequence ID" value="SLN25041.1"/>
    <property type="molecule type" value="Genomic_DNA"/>
</dbReference>
<dbReference type="InterPro" id="IPR024370">
    <property type="entry name" value="PBP_domain"/>
</dbReference>
<evidence type="ECO:0000256" key="3">
    <source>
        <dbReference type="SAM" id="SignalP"/>
    </source>
</evidence>
<dbReference type="SUPFAM" id="SSF103088">
    <property type="entry name" value="OmpA-like"/>
    <property type="match status" value="1"/>
</dbReference>
<evidence type="ECO:0000259" key="4">
    <source>
        <dbReference type="PROSITE" id="PS51123"/>
    </source>
</evidence>
<keyword evidence="1 3" id="KW-0732">Signal</keyword>
<dbReference type="PANTHER" id="PTHR30570:SF1">
    <property type="entry name" value="PHOSPHATE-BINDING PROTEIN PSTS"/>
    <property type="match status" value="1"/>
</dbReference>
<dbReference type="OrthoDB" id="9790048at2"/>
<keyword evidence="2" id="KW-0472">Membrane</keyword>
<dbReference type="InterPro" id="IPR006665">
    <property type="entry name" value="OmpA-like"/>
</dbReference>
<dbReference type="PROSITE" id="PS51123">
    <property type="entry name" value="OMPA_2"/>
    <property type="match status" value="1"/>
</dbReference>
<dbReference type="Gene3D" id="3.40.190.10">
    <property type="entry name" value="Periplasmic binding protein-like II"/>
    <property type="match status" value="2"/>
</dbReference>
<protein>
    <submittedName>
        <fullName evidence="5">Outer membrane porin F</fullName>
    </submittedName>
</protein>
<feature type="domain" description="OmpA-like" evidence="4">
    <location>
        <begin position="396"/>
        <end position="519"/>
    </location>
</feature>
<dbReference type="RefSeq" id="WP_085867634.1">
    <property type="nucleotide sequence ID" value="NZ_FWFQ01000005.1"/>
</dbReference>
<dbReference type="InterPro" id="IPR036737">
    <property type="entry name" value="OmpA-like_sf"/>
</dbReference>
<evidence type="ECO:0000256" key="2">
    <source>
        <dbReference type="PROSITE-ProRule" id="PRU00473"/>
    </source>
</evidence>
<dbReference type="InterPro" id="IPR050811">
    <property type="entry name" value="Phosphate_ABC_transporter"/>
</dbReference>
<dbReference type="Pfam" id="PF12849">
    <property type="entry name" value="PBP_like_2"/>
    <property type="match status" value="1"/>
</dbReference>
<evidence type="ECO:0000313" key="6">
    <source>
        <dbReference type="Proteomes" id="UP000193409"/>
    </source>
</evidence>